<dbReference type="EMBL" id="JBIGHV010000018">
    <property type="protein sequence ID" value="MFG6433870.1"/>
    <property type="molecule type" value="Genomic_DNA"/>
</dbReference>
<comment type="caution">
    <text evidence="1">The sequence shown here is derived from an EMBL/GenBank/DDBJ whole genome shotgun (WGS) entry which is preliminary data.</text>
</comment>
<reference evidence="1 2" key="1">
    <citation type="submission" date="2024-08" db="EMBL/GenBank/DDBJ databases">
        <authorList>
            <person name="Lu H."/>
        </authorList>
    </citation>
    <scope>NUCLEOTIDE SEQUENCE [LARGE SCALE GENOMIC DNA]</scope>
    <source>
        <strain evidence="1 2">LYH14W</strain>
    </source>
</reference>
<proteinExistence type="predicted"/>
<protein>
    <submittedName>
        <fullName evidence="1">Uncharacterized protein</fullName>
    </submittedName>
</protein>
<evidence type="ECO:0000313" key="2">
    <source>
        <dbReference type="Proteomes" id="UP001606210"/>
    </source>
</evidence>
<dbReference type="RefSeq" id="WP_394485000.1">
    <property type="nucleotide sequence ID" value="NZ_JBIGHV010000018.1"/>
</dbReference>
<evidence type="ECO:0000313" key="1">
    <source>
        <dbReference type="EMBL" id="MFG6433870.1"/>
    </source>
</evidence>
<accession>A0ABW7FE18</accession>
<dbReference type="Proteomes" id="UP001606210">
    <property type="component" value="Unassembled WGS sequence"/>
</dbReference>
<keyword evidence="2" id="KW-1185">Reference proteome</keyword>
<gene>
    <name evidence="1" type="ORF">ACG00Y_28470</name>
</gene>
<organism evidence="1 2">
    <name type="scientific">Pelomonas parva</name>
    <dbReference type="NCBI Taxonomy" id="3299032"/>
    <lineage>
        <taxon>Bacteria</taxon>
        <taxon>Pseudomonadati</taxon>
        <taxon>Pseudomonadota</taxon>
        <taxon>Betaproteobacteria</taxon>
        <taxon>Burkholderiales</taxon>
        <taxon>Sphaerotilaceae</taxon>
        <taxon>Roseateles</taxon>
    </lineage>
</organism>
<sequence>MTKRRNEQPHVEFMQSFTSELKRDVKESLRVWQTLSREQAVGRQAAYAHIVFLLKRTADAHGIALADLGLVDYEVPKIQDLE</sequence>
<name>A0ABW7FE18_9BURK</name>